<feature type="compositionally biased region" description="Polar residues" evidence="1">
    <location>
        <begin position="1"/>
        <end position="12"/>
    </location>
</feature>
<sequence>MRATTATAANSGRQKRPRVRQQMDLFDIAKPESGGAPLWPELPEQARSALTDLMARLILAHAATAVPLPAKEAGDDL</sequence>
<feature type="region of interest" description="Disordered" evidence="1">
    <location>
        <begin position="1"/>
        <end position="21"/>
    </location>
</feature>
<evidence type="ECO:0000313" key="3">
    <source>
        <dbReference type="Proteomes" id="UP000037822"/>
    </source>
</evidence>
<dbReference type="EMBL" id="LGSZ01000021">
    <property type="protein sequence ID" value="KPH82388.1"/>
    <property type="molecule type" value="Genomic_DNA"/>
</dbReference>
<reference evidence="2 3" key="1">
    <citation type="submission" date="2015-07" db="EMBL/GenBank/DDBJ databases">
        <title>Whole genome sequencing of Bosea vaviloviae isolated from cave pool.</title>
        <authorList>
            <person name="Tan N.E.H."/>
            <person name="Lee Y.P."/>
            <person name="Gan H.M."/>
            <person name="Barton H."/>
            <person name="Savka M.A."/>
        </authorList>
    </citation>
    <scope>NUCLEOTIDE SEQUENCE [LARGE SCALE GENOMIC DNA]</scope>
    <source>
        <strain evidence="2 3">SD260</strain>
    </source>
</reference>
<name>A0A0N1N4D9_9HYPH</name>
<proteinExistence type="predicted"/>
<dbReference type="AlphaFoldDB" id="A0A0N1N4D9"/>
<organism evidence="2 3">
    <name type="scientific">Bosea vaviloviae</name>
    <dbReference type="NCBI Taxonomy" id="1526658"/>
    <lineage>
        <taxon>Bacteria</taxon>
        <taxon>Pseudomonadati</taxon>
        <taxon>Pseudomonadota</taxon>
        <taxon>Alphaproteobacteria</taxon>
        <taxon>Hyphomicrobiales</taxon>
        <taxon>Boseaceae</taxon>
        <taxon>Bosea</taxon>
    </lineage>
</organism>
<accession>A0A0N1N4D9</accession>
<keyword evidence="3" id="KW-1185">Reference proteome</keyword>
<comment type="caution">
    <text evidence="2">The sequence shown here is derived from an EMBL/GenBank/DDBJ whole genome shotgun (WGS) entry which is preliminary data.</text>
</comment>
<dbReference type="OrthoDB" id="8241126at2"/>
<gene>
    <name evidence="2" type="ORF">AE618_03825</name>
</gene>
<dbReference type="RefSeq" id="WP_054207731.1">
    <property type="nucleotide sequence ID" value="NZ_LGSZ01000021.1"/>
</dbReference>
<evidence type="ECO:0000313" key="2">
    <source>
        <dbReference type="EMBL" id="KPH82388.1"/>
    </source>
</evidence>
<dbReference type="Proteomes" id="UP000037822">
    <property type="component" value="Unassembled WGS sequence"/>
</dbReference>
<protein>
    <submittedName>
        <fullName evidence="2">Uncharacterized protein</fullName>
    </submittedName>
</protein>
<evidence type="ECO:0000256" key="1">
    <source>
        <dbReference type="SAM" id="MobiDB-lite"/>
    </source>
</evidence>